<organism evidence="2 3">
    <name type="scientific">Roseisolibacter agri</name>
    <dbReference type="NCBI Taxonomy" id="2014610"/>
    <lineage>
        <taxon>Bacteria</taxon>
        <taxon>Pseudomonadati</taxon>
        <taxon>Gemmatimonadota</taxon>
        <taxon>Gemmatimonadia</taxon>
        <taxon>Gemmatimonadales</taxon>
        <taxon>Gemmatimonadaceae</taxon>
        <taxon>Roseisolibacter</taxon>
    </lineage>
</organism>
<feature type="compositionally biased region" description="Low complexity" evidence="1">
    <location>
        <begin position="32"/>
        <end position="47"/>
    </location>
</feature>
<dbReference type="EMBL" id="BRXS01000010">
    <property type="protein sequence ID" value="GLC28478.1"/>
    <property type="molecule type" value="Genomic_DNA"/>
</dbReference>
<dbReference type="AlphaFoldDB" id="A0AA37QMB5"/>
<dbReference type="Proteomes" id="UP001161325">
    <property type="component" value="Unassembled WGS sequence"/>
</dbReference>
<name>A0AA37QMB5_9BACT</name>
<proteinExistence type="predicted"/>
<evidence type="ECO:0000256" key="1">
    <source>
        <dbReference type="SAM" id="MobiDB-lite"/>
    </source>
</evidence>
<feature type="region of interest" description="Disordered" evidence="1">
    <location>
        <begin position="32"/>
        <end position="104"/>
    </location>
</feature>
<gene>
    <name evidence="2" type="ORF">rosag_49910</name>
</gene>
<reference evidence="2" key="1">
    <citation type="submission" date="2022-08" db="EMBL/GenBank/DDBJ databases">
        <title>Draft genome sequencing of Roseisolibacter agri AW1220.</title>
        <authorList>
            <person name="Tobiishi Y."/>
            <person name="Tonouchi A."/>
        </authorList>
    </citation>
    <scope>NUCLEOTIDE SEQUENCE</scope>
    <source>
        <strain evidence="2">AW1220</strain>
    </source>
</reference>
<sequence length="120" mass="11994">MASVARPAVAGVCSSSALETARAGPAAAPCAAAGSASATTAASSARSPRTRGGKVAGDDGRPETLDDMCGGEAELPVTRRDRAAGRRDDDDSPATVDTAPAGRDSVEPILQMLMHAFNIV</sequence>
<accession>A0AA37QMB5</accession>
<comment type="caution">
    <text evidence="2">The sequence shown here is derived from an EMBL/GenBank/DDBJ whole genome shotgun (WGS) entry which is preliminary data.</text>
</comment>
<evidence type="ECO:0000313" key="2">
    <source>
        <dbReference type="EMBL" id="GLC28478.1"/>
    </source>
</evidence>
<protein>
    <submittedName>
        <fullName evidence="2">Uncharacterized protein</fullName>
    </submittedName>
</protein>
<evidence type="ECO:0000313" key="3">
    <source>
        <dbReference type="Proteomes" id="UP001161325"/>
    </source>
</evidence>
<feature type="compositionally biased region" description="Basic and acidic residues" evidence="1">
    <location>
        <begin position="77"/>
        <end position="89"/>
    </location>
</feature>
<keyword evidence="3" id="KW-1185">Reference proteome</keyword>